<organism evidence="2 3">
    <name type="scientific">Glaciihabitans tibetensis</name>
    <dbReference type="NCBI Taxonomy" id="1266600"/>
    <lineage>
        <taxon>Bacteria</taxon>
        <taxon>Bacillati</taxon>
        <taxon>Actinomycetota</taxon>
        <taxon>Actinomycetes</taxon>
        <taxon>Micrococcales</taxon>
        <taxon>Microbacteriaceae</taxon>
        <taxon>Glaciihabitans</taxon>
    </lineage>
</organism>
<sequence>MTYKVASIAPVWIFAIAGSILVGILSPADEYFTWVSMVFAVATIAAFGIQLFVPVQEGLVMRLMASVGGTVIILALATAVLALLPA</sequence>
<keyword evidence="1" id="KW-0812">Transmembrane</keyword>
<reference evidence="2 3" key="1">
    <citation type="submission" date="2018-03" db="EMBL/GenBank/DDBJ databases">
        <title>Genomic Encyclopedia of Type Strains, Phase III (KMG-III): the genomes of soil and plant-associated and newly described type strains.</title>
        <authorList>
            <person name="Whitman W."/>
        </authorList>
    </citation>
    <scope>NUCLEOTIDE SEQUENCE [LARGE SCALE GENOMIC DNA]</scope>
    <source>
        <strain evidence="2 3">CGMCC 1.12484</strain>
    </source>
</reference>
<feature type="transmembrane region" description="Helical" evidence="1">
    <location>
        <begin position="31"/>
        <end position="53"/>
    </location>
</feature>
<evidence type="ECO:0000313" key="2">
    <source>
        <dbReference type="EMBL" id="PRY64075.1"/>
    </source>
</evidence>
<keyword evidence="1" id="KW-0472">Membrane</keyword>
<proteinExistence type="predicted"/>
<feature type="transmembrane region" description="Helical" evidence="1">
    <location>
        <begin position="65"/>
        <end position="84"/>
    </location>
</feature>
<comment type="caution">
    <text evidence="2">The sequence shown here is derived from an EMBL/GenBank/DDBJ whole genome shotgun (WGS) entry which is preliminary data.</text>
</comment>
<dbReference type="EMBL" id="PVTL01000014">
    <property type="protein sequence ID" value="PRY64075.1"/>
    <property type="molecule type" value="Genomic_DNA"/>
</dbReference>
<dbReference type="Proteomes" id="UP000237983">
    <property type="component" value="Unassembled WGS sequence"/>
</dbReference>
<keyword evidence="1" id="KW-1133">Transmembrane helix</keyword>
<gene>
    <name evidence="2" type="ORF">B0I08_1147</name>
</gene>
<evidence type="ECO:0000313" key="3">
    <source>
        <dbReference type="Proteomes" id="UP000237983"/>
    </source>
</evidence>
<protein>
    <submittedName>
        <fullName evidence="2">Uncharacterized protein</fullName>
    </submittedName>
</protein>
<dbReference type="OrthoDB" id="5119263at2"/>
<dbReference type="RefSeq" id="WP_106215183.1">
    <property type="nucleotide sequence ID" value="NZ_PVTL01000014.1"/>
</dbReference>
<keyword evidence="3" id="KW-1185">Reference proteome</keyword>
<accession>A0A2T0V1L5</accession>
<evidence type="ECO:0000256" key="1">
    <source>
        <dbReference type="SAM" id="Phobius"/>
    </source>
</evidence>
<dbReference type="AlphaFoldDB" id="A0A2T0V1L5"/>
<feature type="transmembrane region" description="Helical" evidence="1">
    <location>
        <begin position="7"/>
        <end position="25"/>
    </location>
</feature>
<name>A0A2T0V1L5_9MICO</name>